<dbReference type="Proteomes" id="UP001149140">
    <property type="component" value="Unassembled WGS sequence"/>
</dbReference>
<comment type="caution">
    <text evidence="1">The sequence shown here is derived from an EMBL/GenBank/DDBJ whole genome shotgun (WGS) entry which is preliminary data.</text>
</comment>
<evidence type="ECO:0000313" key="2">
    <source>
        <dbReference type="Proteomes" id="UP001149140"/>
    </source>
</evidence>
<organism evidence="1 2">
    <name type="scientific">Solirubrobacter ginsenosidimutans</name>
    <dbReference type="NCBI Taxonomy" id="490573"/>
    <lineage>
        <taxon>Bacteria</taxon>
        <taxon>Bacillati</taxon>
        <taxon>Actinomycetota</taxon>
        <taxon>Thermoleophilia</taxon>
        <taxon>Solirubrobacterales</taxon>
        <taxon>Solirubrobacteraceae</taxon>
        <taxon>Solirubrobacter</taxon>
    </lineage>
</organism>
<dbReference type="EMBL" id="JAPDOD010000041">
    <property type="protein sequence ID" value="MDA0165034.1"/>
    <property type="molecule type" value="Genomic_DNA"/>
</dbReference>
<keyword evidence="2" id="KW-1185">Reference proteome</keyword>
<accession>A0A9X3MYD3</accession>
<sequence length="63" mass="6599">MSDCDTGVCGGDVPPLIGQILTGTGLTLAQAATRLERGEALPALTPVQRRMVEEYALSRVDAL</sequence>
<dbReference type="RefSeq" id="WP_270044290.1">
    <property type="nucleotide sequence ID" value="NZ_JAPDOD010000041.1"/>
</dbReference>
<protein>
    <submittedName>
        <fullName evidence="1">Uncharacterized protein</fullName>
    </submittedName>
</protein>
<dbReference type="AlphaFoldDB" id="A0A9X3MYD3"/>
<reference evidence="1" key="1">
    <citation type="submission" date="2022-10" db="EMBL/GenBank/DDBJ databases">
        <title>The WGS of Solirubrobacter ginsenosidimutans DSM 21036.</title>
        <authorList>
            <person name="Jiang Z."/>
        </authorList>
    </citation>
    <scope>NUCLEOTIDE SEQUENCE</scope>
    <source>
        <strain evidence="1">DSM 21036</strain>
    </source>
</reference>
<name>A0A9X3MYD3_9ACTN</name>
<proteinExistence type="predicted"/>
<evidence type="ECO:0000313" key="1">
    <source>
        <dbReference type="EMBL" id="MDA0165034.1"/>
    </source>
</evidence>
<gene>
    <name evidence="1" type="ORF">OM076_32495</name>
</gene>